<dbReference type="WBParaSite" id="Csp11.Scaffold462.g1518.t1">
    <property type="protein sequence ID" value="Csp11.Scaffold462.g1518.t1"/>
    <property type="gene ID" value="Csp11.Scaffold462.g1518"/>
</dbReference>
<feature type="signal peptide" evidence="2">
    <location>
        <begin position="1"/>
        <end position="19"/>
    </location>
</feature>
<evidence type="ECO:0000256" key="2">
    <source>
        <dbReference type="SAM" id="SignalP"/>
    </source>
</evidence>
<dbReference type="Proteomes" id="UP000095282">
    <property type="component" value="Unplaced"/>
</dbReference>
<keyword evidence="3" id="KW-1185">Reference proteome</keyword>
<feature type="chain" id="PRO_5009306946" evidence="2">
    <location>
        <begin position="20"/>
        <end position="342"/>
    </location>
</feature>
<evidence type="ECO:0000256" key="1">
    <source>
        <dbReference type="SAM" id="MobiDB-lite"/>
    </source>
</evidence>
<protein>
    <submittedName>
        <fullName evidence="4">DUF4789 domain-containing protein</fullName>
    </submittedName>
</protein>
<evidence type="ECO:0000313" key="3">
    <source>
        <dbReference type="Proteomes" id="UP000095282"/>
    </source>
</evidence>
<feature type="compositionally biased region" description="Acidic residues" evidence="1">
    <location>
        <begin position="325"/>
        <end position="334"/>
    </location>
</feature>
<accession>A0A1I7T1I8</accession>
<evidence type="ECO:0000313" key="4">
    <source>
        <dbReference type="WBParaSite" id="Csp11.Scaffold462.g1518.t1"/>
    </source>
</evidence>
<dbReference type="AlphaFoldDB" id="A0A1I7T1I8"/>
<proteinExistence type="predicted"/>
<organism evidence="3 4">
    <name type="scientific">Caenorhabditis tropicalis</name>
    <dbReference type="NCBI Taxonomy" id="1561998"/>
    <lineage>
        <taxon>Eukaryota</taxon>
        <taxon>Metazoa</taxon>
        <taxon>Ecdysozoa</taxon>
        <taxon>Nematoda</taxon>
        <taxon>Chromadorea</taxon>
        <taxon>Rhabditida</taxon>
        <taxon>Rhabditina</taxon>
        <taxon>Rhabditomorpha</taxon>
        <taxon>Rhabditoidea</taxon>
        <taxon>Rhabditidae</taxon>
        <taxon>Peloderinae</taxon>
        <taxon>Caenorhabditis</taxon>
    </lineage>
</organism>
<reference evidence="4" key="1">
    <citation type="submission" date="2016-11" db="UniProtKB">
        <authorList>
            <consortium name="WormBaseParasite"/>
        </authorList>
    </citation>
    <scope>IDENTIFICATION</scope>
</reference>
<keyword evidence="2" id="KW-0732">Signal</keyword>
<name>A0A1I7T1I8_9PELO</name>
<feature type="region of interest" description="Disordered" evidence="1">
    <location>
        <begin position="181"/>
        <end position="251"/>
    </location>
</feature>
<sequence>MRIEILFGLIIVLSNGSTADDFDVLAMKFTDIFNEVRCHVAREENITSMHKLYFDSTWCGKKFSDIKSVKFYDSYRWASYNESDKTSSYIKLRENYSKKSKEAQKKRLEEGNNHPISELEHLVPFQTHVCCSKWKTLIDGDVLCIFSPEGKFNSFDYKTCKEKYVWKNNCLCEYSQPVVIPTNSPDVPSTTKEPAPPPTTSPTPSDVYIPPNLPSSTNSPEEVSSRAPIPSDPPVIRRPAPPKQTKEDADLERRLKKYLAEETDGDEPDEEKDEEYYYDYDSCSSFSIVVPFVFVMLEVTRIPLVYLRPTENPDLEKRLKKYLAEETDGDEPDDGEGRRILL</sequence>
<feature type="region of interest" description="Disordered" evidence="1">
    <location>
        <begin position="323"/>
        <end position="342"/>
    </location>
</feature>